<keyword evidence="8" id="KW-1185">Reference proteome</keyword>
<dbReference type="GO" id="GO:0005769">
    <property type="term" value="C:early endosome"/>
    <property type="evidence" value="ECO:0007669"/>
    <property type="project" value="UniProtKB-SubCell"/>
</dbReference>
<dbReference type="Proteomes" id="UP001153620">
    <property type="component" value="Chromosome 2"/>
</dbReference>
<keyword evidence="5" id="KW-0968">Cytoplasmic vesicle</keyword>
<evidence type="ECO:0000256" key="4">
    <source>
        <dbReference type="ARBA" id="ARBA00022753"/>
    </source>
</evidence>
<dbReference type="GO" id="GO:0005770">
    <property type="term" value="C:late endosome"/>
    <property type="evidence" value="ECO:0007669"/>
    <property type="project" value="UniProtKB-SubCell"/>
</dbReference>
<reference evidence="7" key="2">
    <citation type="submission" date="2022-10" db="EMBL/GenBank/DDBJ databases">
        <authorList>
            <consortium name="ENA_rothamsted_submissions"/>
            <consortium name="culmorum"/>
            <person name="King R."/>
        </authorList>
    </citation>
    <scope>NUCLEOTIDE SEQUENCE</scope>
</reference>
<dbReference type="Pfam" id="PF04840">
    <property type="entry name" value="Vps16_C"/>
    <property type="match status" value="1"/>
</dbReference>
<keyword evidence="4" id="KW-0967">Endosome</keyword>
<dbReference type="InterPro" id="IPR006925">
    <property type="entry name" value="Vps16_C"/>
</dbReference>
<dbReference type="GO" id="GO:0006886">
    <property type="term" value="P:intracellular protein transport"/>
    <property type="evidence" value="ECO:0007669"/>
    <property type="project" value="InterPro"/>
</dbReference>
<gene>
    <name evidence="7" type="ORF">CHIRRI_LOCUS7974</name>
</gene>
<dbReference type="InterPro" id="IPR040057">
    <property type="entry name" value="Spe-39"/>
</dbReference>
<organism evidence="7 8">
    <name type="scientific">Chironomus riparius</name>
    <dbReference type="NCBI Taxonomy" id="315576"/>
    <lineage>
        <taxon>Eukaryota</taxon>
        <taxon>Metazoa</taxon>
        <taxon>Ecdysozoa</taxon>
        <taxon>Arthropoda</taxon>
        <taxon>Hexapoda</taxon>
        <taxon>Insecta</taxon>
        <taxon>Pterygota</taxon>
        <taxon>Neoptera</taxon>
        <taxon>Endopterygota</taxon>
        <taxon>Diptera</taxon>
        <taxon>Nematocera</taxon>
        <taxon>Chironomoidea</taxon>
        <taxon>Chironomidae</taxon>
        <taxon>Chironominae</taxon>
        <taxon>Chironomus</taxon>
    </lineage>
</organism>
<evidence type="ECO:0000259" key="6">
    <source>
        <dbReference type="Pfam" id="PF04840"/>
    </source>
</evidence>
<dbReference type="OrthoDB" id="9977282at2759"/>
<dbReference type="GO" id="GO:0007034">
    <property type="term" value="P:vacuolar transport"/>
    <property type="evidence" value="ECO:0007669"/>
    <property type="project" value="TreeGrafter"/>
</dbReference>
<evidence type="ECO:0000313" key="7">
    <source>
        <dbReference type="EMBL" id="CAG9805097.1"/>
    </source>
</evidence>
<dbReference type="PANTHER" id="PTHR13364">
    <property type="entry name" value="DEFECTIVE SPERMATOGENESIS PROTEIN 39"/>
    <property type="match status" value="1"/>
</dbReference>
<sequence length="428" mass="48944">MDQDDYWNVSHSKSFCFDDLDEIEEQTDDNISEISTQSSISLGAIINENDLQVILDEEIHNSDSVIPKGLTLEEEVKFLRRKINEFYLTNHPEATINKILLNNACSLECYKSLIEKEELLDAAIRSGNGDAILKVIFHLKNTLKPAIFLKIIASRLEAVEHYINYLKTTMKIGEATDILTMLDRREEAALLQFSAIVQSKNAIQKLENLKKTQELFTNPFLINQVQSYINLLELQINERMHFQPSDVIDTSVLETLYVACTKFQKFSEPTQSTSITNPFKIVEKFNVAPAQFEWIALNERAKSQAWRDIESLFEKKSSMLKKKTFTIHIPLEIVILKLHQLRAPQAVLNSFLHHVEDPDRRLTLAKKVGAIHSIVDALTILKDKRSLEEFKESLPSMTAEYFYTEKAITSITSAKSLLNLGKNSSFTN</sequence>
<evidence type="ECO:0000256" key="3">
    <source>
        <dbReference type="ARBA" id="ARBA00004603"/>
    </source>
</evidence>
<evidence type="ECO:0000256" key="1">
    <source>
        <dbReference type="ARBA" id="ARBA00004412"/>
    </source>
</evidence>
<reference evidence="7" key="1">
    <citation type="submission" date="2022-01" db="EMBL/GenBank/DDBJ databases">
        <authorList>
            <person name="King R."/>
        </authorList>
    </citation>
    <scope>NUCLEOTIDE SEQUENCE</scope>
</reference>
<accession>A0A9N9WV22</accession>
<dbReference type="EMBL" id="OU895878">
    <property type="protein sequence ID" value="CAG9805097.1"/>
    <property type="molecule type" value="Genomic_DNA"/>
</dbReference>
<proteinExistence type="predicted"/>
<evidence type="ECO:0000313" key="8">
    <source>
        <dbReference type="Proteomes" id="UP001153620"/>
    </source>
</evidence>
<evidence type="ECO:0000256" key="2">
    <source>
        <dbReference type="ARBA" id="ARBA00004541"/>
    </source>
</evidence>
<protein>
    <recommendedName>
        <fullName evidence="6">Vps16 C-terminal domain-containing protein</fullName>
    </recommendedName>
</protein>
<evidence type="ECO:0000256" key="5">
    <source>
        <dbReference type="ARBA" id="ARBA00023329"/>
    </source>
</evidence>
<dbReference type="PANTHER" id="PTHR13364:SF6">
    <property type="entry name" value="SPERMATOGENESIS-DEFECTIVE PROTEIN 39 HOMOLOG"/>
    <property type="match status" value="1"/>
</dbReference>
<comment type="subcellular location">
    <subcellularLocation>
        <location evidence="2">Cytoplasmic vesicle</location>
    </subcellularLocation>
    <subcellularLocation>
        <location evidence="1">Early endosome</location>
    </subcellularLocation>
    <subcellularLocation>
        <location evidence="3">Late endosome</location>
    </subcellularLocation>
</comment>
<feature type="domain" description="Vps16 C-terminal" evidence="6">
    <location>
        <begin position="115"/>
        <end position="400"/>
    </location>
</feature>
<dbReference type="AlphaFoldDB" id="A0A9N9WV22"/>
<name>A0A9N9WV22_9DIPT</name>